<dbReference type="Proteomes" id="UP000624159">
    <property type="component" value="Unassembled WGS sequence"/>
</dbReference>
<dbReference type="Pfam" id="PF08816">
    <property type="entry name" value="Ivy"/>
    <property type="match status" value="1"/>
</dbReference>
<dbReference type="InterPro" id="IPR036501">
    <property type="entry name" value="Inhibitor_vert_lysozyme_sf"/>
</dbReference>
<evidence type="ECO:0000313" key="9">
    <source>
        <dbReference type="EMBL" id="VEI66987.1"/>
    </source>
</evidence>
<sequence>MTGMHKLRYTLLGALLAVSAGSFAQQVVTTADLVQQPGYQSSWQQMVKGQARLPGWARKGSGTSTPAETVSWQGQQYQVGNICKPHDCGNNFLIVAFKADKSQAWGVRVEVEDRPEAVAHPKKYAKYQWLGKPDSNMQALLRQQFENSPDWQ</sequence>
<keyword evidence="6" id="KW-1015">Disulfide bond</keyword>
<gene>
    <name evidence="9" type="primary">ivy</name>
    <name evidence="8" type="ORF">I5U13_21280</name>
    <name evidence="9" type="ORF">NCTC10036_02845</name>
</gene>
<evidence type="ECO:0000313" key="10">
    <source>
        <dbReference type="Proteomes" id="UP000281904"/>
    </source>
</evidence>
<evidence type="ECO:0000256" key="3">
    <source>
        <dbReference type="ARBA" id="ARBA00022729"/>
    </source>
</evidence>
<reference evidence="8 11" key="2">
    <citation type="submission" date="2020-11" db="EMBL/GenBank/DDBJ databases">
        <title>Enhanced detection system for hospital associated transmission using whole genome sequencing surveillance.</title>
        <authorList>
            <person name="Harrison L.H."/>
            <person name="Van Tyne D."/>
            <person name="Marsh J.W."/>
            <person name="Griffith M.P."/>
            <person name="Snyder D.J."/>
            <person name="Cooper V.S."/>
            <person name="Mustapha M."/>
        </authorList>
    </citation>
    <scope>NUCLEOTIDE SEQUENCE [LARGE SCALE GENOMIC DNA]</scope>
    <source>
        <strain evidence="8 11">SER00230</strain>
    </source>
</reference>
<organism evidence="9 10">
    <name type="scientific">Serratia rubidaea</name>
    <name type="common">Serratia marinorubra</name>
    <dbReference type="NCBI Taxonomy" id="61652"/>
    <lineage>
        <taxon>Bacteria</taxon>
        <taxon>Pseudomonadati</taxon>
        <taxon>Pseudomonadota</taxon>
        <taxon>Gammaproteobacteria</taxon>
        <taxon>Enterobacterales</taxon>
        <taxon>Yersiniaceae</taxon>
        <taxon>Serratia</taxon>
    </lineage>
</organism>
<feature type="signal peptide" evidence="7">
    <location>
        <begin position="1"/>
        <end position="24"/>
    </location>
</feature>
<comment type="subcellular location">
    <subcellularLocation>
        <location evidence="1">Periplasm</location>
    </subcellularLocation>
</comment>
<evidence type="ECO:0000256" key="6">
    <source>
        <dbReference type="PIRSR" id="PIRSR009103-2"/>
    </source>
</evidence>
<evidence type="ECO:0000256" key="1">
    <source>
        <dbReference type="ARBA" id="ARBA00004418"/>
    </source>
</evidence>
<keyword evidence="11" id="KW-1185">Reference proteome</keyword>
<protein>
    <submittedName>
        <fullName evidence="8 9">Inhibitor of vertebrate lysozyme</fullName>
    </submittedName>
</protein>
<dbReference type="SUPFAM" id="SSF89872">
    <property type="entry name" value="Inhibitor of vertebrate lysozyme, Ivy"/>
    <property type="match status" value="1"/>
</dbReference>
<feature type="disulfide bond" evidence="6">
    <location>
        <begin position="83"/>
        <end position="88"/>
    </location>
</feature>
<name>A0A3S4WY06_SERRU</name>
<dbReference type="AlphaFoldDB" id="A0A3S4WY06"/>
<keyword evidence="4" id="KW-0574">Periplasm</keyword>
<feature type="chain" id="PRO_5018620964" evidence="7">
    <location>
        <begin position="25"/>
        <end position="152"/>
    </location>
</feature>
<keyword evidence="3 7" id="KW-0732">Signal</keyword>
<feature type="site" description="Important for lysozyme inhibition" evidence="5">
    <location>
        <position position="86"/>
    </location>
</feature>
<dbReference type="RefSeq" id="WP_054305304.1">
    <property type="nucleotide sequence ID" value="NZ_CAMIPJ010000007.1"/>
</dbReference>
<accession>A0A3S4WY06</accession>
<dbReference type="EMBL" id="LR134493">
    <property type="protein sequence ID" value="VEI66987.1"/>
    <property type="molecule type" value="Genomic_DNA"/>
</dbReference>
<dbReference type="GO" id="GO:0042597">
    <property type="term" value="C:periplasmic space"/>
    <property type="evidence" value="ECO:0007669"/>
    <property type="project" value="UniProtKB-SubCell"/>
</dbReference>
<dbReference type="GeneID" id="61762253"/>
<evidence type="ECO:0000313" key="8">
    <source>
        <dbReference type="EMBL" id="MBH1932192.1"/>
    </source>
</evidence>
<dbReference type="Gene3D" id="3.40.1420.10">
    <property type="entry name" value="Inhibitor of vertebrate lysozyme"/>
    <property type="match status" value="1"/>
</dbReference>
<evidence type="ECO:0000256" key="7">
    <source>
        <dbReference type="SAM" id="SignalP"/>
    </source>
</evidence>
<dbReference type="EMBL" id="JADULK010000015">
    <property type="protein sequence ID" value="MBH1932192.1"/>
    <property type="molecule type" value="Genomic_DNA"/>
</dbReference>
<evidence type="ECO:0000256" key="4">
    <source>
        <dbReference type="ARBA" id="ARBA00022764"/>
    </source>
</evidence>
<evidence type="ECO:0000256" key="2">
    <source>
        <dbReference type="ARBA" id="ARBA00009724"/>
    </source>
</evidence>
<comment type="similarity">
    <text evidence="2">Belongs to the ivy family.</text>
</comment>
<dbReference type="Proteomes" id="UP000281904">
    <property type="component" value="Chromosome"/>
</dbReference>
<dbReference type="PIRSF" id="PIRSF009103">
    <property type="entry name" value="Ivy"/>
    <property type="match status" value="1"/>
</dbReference>
<evidence type="ECO:0000256" key="5">
    <source>
        <dbReference type="PIRSR" id="PIRSR009103-1"/>
    </source>
</evidence>
<evidence type="ECO:0000313" key="11">
    <source>
        <dbReference type="Proteomes" id="UP000624159"/>
    </source>
</evidence>
<dbReference type="InterPro" id="IPR014453">
    <property type="entry name" value="Inhibitor_vertebrate_lysozyme"/>
</dbReference>
<reference evidence="9 10" key="1">
    <citation type="submission" date="2018-12" db="EMBL/GenBank/DDBJ databases">
        <authorList>
            <consortium name="Pathogen Informatics"/>
        </authorList>
    </citation>
    <scope>NUCLEOTIDE SEQUENCE [LARGE SCALE GENOMIC DNA]</scope>
    <source>
        <strain evidence="9 10">NCTC10036</strain>
    </source>
</reference>
<proteinExistence type="inferred from homology"/>